<dbReference type="CDD" id="cd04872">
    <property type="entry name" value="ACT_1ZPV"/>
    <property type="match status" value="1"/>
</dbReference>
<dbReference type="InterPro" id="IPR050990">
    <property type="entry name" value="UPF0237/GcvR_regulator"/>
</dbReference>
<evidence type="ECO:0000256" key="1">
    <source>
        <dbReference type="HAMAP-Rule" id="MF_01054"/>
    </source>
</evidence>
<accession>A0AAJ1MHU2</accession>
<dbReference type="EMBL" id="JAQQAL010000008">
    <property type="protein sequence ID" value="MDC7225588.1"/>
    <property type="molecule type" value="Genomic_DNA"/>
</dbReference>
<dbReference type="Gene3D" id="3.30.70.260">
    <property type="match status" value="1"/>
</dbReference>
<sequence length="89" mass="10103">MKSFITVIGKDTVGIIASISQILAEQNVNILDINQTVMQEMFTMIMMVDTAEPKCSFSELSEMLTEYGKNAGLSVRIQREEIFNKMHRI</sequence>
<comment type="similarity">
    <text evidence="1">Belongs to the UPF0237 family.</text>
</comment>
<dbReference type="NCBIfam" id="NF001220">
    <property type="entry name" value="PRK00194.1"/>
    <property type="match status" value="1"/>
</dbReference>
<dbReference type="SUPFAM" id="SSF55021">
    <property type="entry name" value="ACT-like"/>
    <property type="match status" value="1"/>
</dbReference>
<feature type="domain" description="ACT" evidence="2">
    <location>
        <begin position="4"/>
        <end position="82"/>
    </location>
</feature>
<comment type="caution">
    <text evidence="3">The sequence shown here is derived from an EMBL/GenBank/DDBJ whole genome shotgun (WGS) entry which is preliminary data.</text>
</comment>
<dbReference type="HAMAP" id="MF_01054">
    <property type="entry name" value="UPF0237"/>
    <property type="match status" value="1"/>
</dbReference>
<reference evidence="3 4" key="1">
    <citation type="submission" date="2022-12" db="EMBL/GenBank/DDBJ databases">
        <title>Metagenome assembled genome from gulf of manar.</title>
        <authorList>
            <person name="Kohli P."/>
            <person name="Pk S."/>
            <person name="Venkata Ramana C."/>
            <person name="Sasikala C."/>
        </authorList>
    </citation>
    <scope>NUCLEOTIDE SEQUENCE [LARGE SCALE GENOMIC DNA]</scope>
    <source>
        <strain evidence="3">JB008</strain>
    </source>
</reference>
<organism evidence="3 4">
    <name type="scientific">Candidatus Thalassospirochaeta sargassi</name>
    <dbReference type="NCBI Taxonomy" id="3119039"/>
    <lineage>
        <taxon>Bacteria</taxon>
        <taxon>Pseudomonadati</taxon>
        <taxon>Spirochaetota</taxon>
        <taxon>Spirochaetia</taxon>
        <taxon>Spirochaetales</taxon>
        <taxon>Spirochaetaceae</taxon>
        <taxon>Candidatus Thalassospirochaeta</taxon>
    </lineage>
</organism>
<evidence type="ECO:0000313" key="3">
    <source>
        <dbReference type="EMBL" id="MDC7225588.1"/>
    </source>
</evidence>
<protein>
    <recommendedName>
        <fullName evidence="1">UPF0237 protein PQJ61_02360</fullName>
    </recommendedName>
</protein>
<dbReference type="InterPro" id="IPR002912">
    <property type="entry name" value="ACT_dom"/>
</dbReference>
<name>A0AAJ1MHU2_9SPIO</name>
<dbReference type="Pfam" id="PF13740">
    <property type="entry name" value="ACT_6"/>
    <property type="match status" value="1"/>
</dbReference>
<dbReference type="PANTHER" id="PTHR34875:SF6">
    <property type="entry name" value="UPF0237 PROTEIN MJ1558"/>
    <property type="match status" value="1"/>
</dbReference>
<dbReference type="Proteomes" id="UP001221217">
    <property type="component" value="Unassembled WGS sequence"/>
</dbReference>
<dbReference type="AlphaFoldDB" id="A0AAJ1MHU2"/>
<dbReference type="PANTHER" id="PTHR34875">
    <property type="entry name" value="UPF0237 PROTEIN MJ1558"/>
    <property type="match status" value="1"/>
</dbReference>
<evidence type="ECO:0000259" key="2">
    <source>
        <dbReference type="PROSITE" id="PS51671"/>
    </source>
</evidence>
<dbReference type="InterPro" id="IPR022986">
    <property type="entry name" value="UPF0237_ACT"/>
</dbReference>
<dbReference type="InterPro" id="IPR045865">
    <property type="entry name" value="ACT-like_dom_sf"/>
</dbReference>
<gene>
    <name evidence="3" type="ORF">PQJ61_02360</name>
</gene>
<dbReference type="PROSITE" id="PS51671">
    <property type="entry name" value="ACT"/>
    <property type="match status" value="1"/>
</dbReference>
<evidence type="ECO:0000313" key="4">
    <source>
        <dbReference type="Proteomes" id="UP001221217"/>
    </source>
</evidence>
<proteinExistence type="inferred from homology"/>